<dbReference type="GO" id="GO:0008270">
    <property type="term" value="F:zinc ion binding"/>
    <property type="evidence" value="ECO:0007669"/>
    <property type="project" value="UniProtKB-UniRule"/>
</dbReference>
<feature type="binding site" evidence="7">
    <location>
        <position position="330"/>
    </location>
    <ligand>
        <name>Zn(2+)</name>
        <dbReference type="ChEBI" id="CHEBI:29105"/>
    </ligand>
</feature>
<feature type="domain" description="Aminodeoxyfutalosine deaminase/Imidazolonepropionase-like composite" evidence="9">
    <location>
        <begin position="40"/>
        <end position="60"/>
    </location>
</feature>
<dbReference type="RefSeq" id="WP_231715520.1">
    <property type="nucleotide sequence ID" value="NZ_AP021875.1"/>
</dbReference>
<accession>A0A5K7Z8C8</accession>
<sequence>MQMPSEINHNSLTGGWDALWLDCHLATMAGPKPYGIIADGALAVKDGRIAWIGPAAELPAGAEKRTGVVHRLNNAWVTPGFIDCHTHLVYAGNRAHEFELRLNGATYEEIARAGGGIVSTVKAVRAASEEELVAQSTPRLRALQSEGVTTVEIKSGYGLETASELKMLRVARRLGQDHPVTVHATFLGAHAQPPEFQGRSDAYIDLVIEEMLPAVAAANLANAVDVFCENIAFSVAQTERVFKAAVDCGLPVKLHAEQLSDQKGAILATRYDALSVDHVEYIQPDGVAALADRGTVAVLLPGAFYFIHETQKPPVKGFRQAGVPMALATDCNPGTSPCTSPLLMMNMACVNFGLTPAEALAGFTTNAAHALGIAADFGTLEAGKQADLAVWDIQTPAELAYRLGGNPCSKVIKTGEIVVNR</sequence>
<evidence type="ECO:0000313" key="11">
    <source>
        <dbReference type="Proteomes" id="UP000427769"/>
    </source>
</evidence>
<dbReference type="HAMAP" id="MF_00372">
    <property type="entry name" value="HutI"/>
    <property type="match status" value="1"/>
</dbReference>
<dbReference type="SUPFAM" id="SSF51556">
    <property type="entry name" value="Metallo-dependent hydrolases"/>
    <property type="match status" value="1"/>
</dbReference>
<dbReference type="InterPro" id="IPR005920">
    <property type="entry name" value="HutI"/>
</dbReference>
<evidence type="ECO:0000259" key="8">
    <source>
        <dbReference type="Pfam" id="PF01979"/>
    </source>
</evidence>
<dbReference type="Pfam" id="PF01979">
    <property type="entry name" value="Amidohydro_1"/>
    <property type="match status" value="1"/>
</dbReference>
<evidence type="ECO:0000256" key="2">
    <source>
        <dbReference type="ARBA" id="ARBA00022723"/>
    </source>
</evidence>
<keyword evidence="2 7" id="KW-0479">Metal-binding</keyword>
<dbReference type="GO" id="GO:0005506">
    <property type="term" value="F:iron ion binding"/>
    <property type="evidence" value="ECO:0007669"/>
    <property type="project" value="UniProtKB-UniRule"/>
</dbReference>
<dbReference type="GO" id="GO:0019556">
    <property type="term" value="P:L-histidine catabolic process to glutamate and formamide"/>
    <property type="evidence" value="ECO:0007669"/>
    <property type="project" value="UniProtKB-UniRule"/>
</dbReference>
<feature type="binding site" evidence="7">
    <location>
        <position position="85"/>
    </location>
    <ligand>
        <name>Fe(3+)</name>
        <dbReference type="ChEBI" id="CHEBI:29034"/>
    </ligand>
</feature>
<dbReference type="InterPro" id="IPR032466">
    <property type="entry name" value="Metal_Hydrolase"/>
</dbReference>
<dbReference type="EC" id="3.5.2.7" evidence="1 7"/>
<dbReference type="Gene3D" id="3.20.20.140">
    <property type="entry name" value="Metal-dependent hydrolases"/>
    <property type="match status" value="1"/>
</dbReference>
<feature type="binding site" evidence="7">
    <location>
        <position position="94"/>
    </location>
    <ligand>
        <name>4-imidazolone-5-propanoate</name>
        <dbReference type="ChEBI" id="CHEBI:77893"/>
    </ligand>
</feature>
<dbReference type="NCBIfam" id="TIGR01224">
    <property type="entry name" value="hutI"/>
    <property type="match status" value="1"/>
</dbReference>
<reference evidence="10 11" key="1">
    <citation type="submission" date="2019-11" db="EMBL/GenBank/DDBJ databases">
        <title>Comparative genomics of hydrocarbon-degrading Desulfosarcina strains.</title>
        <authorList>
            <person name="Watanabe M."/>
            <person name="Kojima H."/>
            <person name="Fukui M."/>
        </authorList>
    </citation>
    <scope>NUCLEOTIDE SEQUENCE [LARGE SCALE GENOMIC DNA]</scope>
    <source>
        <strain evidence="10 11">PP31</strain>
    </source>
</reference>
<feature type="binding site" evidence="7">
    <location>
        <position position="157"/>
    </location>
    <ligand>
        <name>N-formimidoyl-L-glutamate</name>
        <dbReference type="ChEBI" id="CHEBI:58928"/>
    </ligand>
</feature>
<evidence type="ECO:0000256" key="3">
    <source>
        <dbReference type="ARBA" id="ARBA00022801"/>
    </source>
</evidence>
<dbReference type="CDD" id="cd01296">
    <property type="entry name" value="Imidazolone-5PH"/>
    <property type="match status" value="1"/>
</dbReference>
<keyword evidence="11" id="KW-1185">Reference proteome</keyword>
<comment type="pathway">
    <text evidence="7">Amino-acid degradation; L-histidine degradation into L-glutamate; N-formimidoyl-L-glutamate from L-histidine: step 3/3.</text>
</comment>
<name>A0A5K7Z8C8_9BACT</name>
<dbReference type="AlphaFoldDB" id="A0A5K7Z8C8"/>
<feature type="binding site" evidence="7">
    <location>
        <position position="335"/>
    </location>
    <ligand>
        <name>4-imidazolone-5-propanoate</name>
        <dbReference type="ChEBI" id="CHEBI:77893"/>
    </ligand>
</feature>
<comment type="cofactor">
    <cofactor evidence="7">
        <name>Zn(2+)</name>
        <dbReference type="ChEBI" id="CHEBI:29105"/>
    </cofactor>
    <cofactor evidence="7">
        <name>Fe(3+)</name>
        <dbReference type="ChEBI" id="CHEBI:29034"/>
    </cofactor>
    <text evidence="7">Binds 1 zinc or iron ion per subunit.</text>
</comment>
<evidence type="ECO:0000256" key="5">
    <source>
        <dbReference type="ARBA" id="ARBA00022833"/>
    </source>
</evidence>
<keyword evidence="3 7" id="KW-0378">Hydrolase</keyword>
<feature type="binding site" evidence="7">
    <location>
        <position position="255"/>
    </location>
    <ligand>
        <name>Fe(3+)</name>
        <dbReference type="ChEBI" id="CHEBI:29034"/>
    </ligand>
</feature>
<dbReference type="PANTHER" id="PTHR42752:SF1">
    <property type="entry name" value="IMIDAZOLONEPROPIONASE-RELATED"/>
    <property type="match status" value="1"/>
</dbReference>
<dbReference type="FunFam" id="3.20.20.140:FF:000007">
    <property type="entry name" value="Imidazolonepropionase"/>
    <property type="match status" value="1"/>
</dbReference>
<dbReference type="PANTHER" id="PTHR42752">
    <property type="entry name" value="IMIDAZOLONEPROPIONASE"/>
    <property type="match status" value="1"/>
</dbReference>
<feature type="binding site" evidence="7">
    <location>
        <position position="255"/>
    </location>
    <ligand>
        <name>Zn(2+)</name>
        <dbReference type="ChEBI" id="CHEBI:29105"/>
    </ligand>
</feature>
<dbReference type="InterPro" id="IPR006680">
    <property type="entry name" value="Amidohydro-rel"/>
</dbReference>
<comment type="catalytic activity">
    <reaction evidence="7">
        <text>4-imidazolone-5-propanoate + H2O = N-formimidoyl-L-glutamate</text>
        <dbReference type="Rhea" id="RHEA:23660"/>
        <dbReference type="ChEBI" id="CHEBI:15377"/>
        <dbReference type="ChEBI" id="CHEBI:58928"/>
        <dbReference type="ChEBI" id="CHEBI:77893"/>
        <dbReference type="EC" id="3.5.2.7"/>
    </reaction>
</comment>
<proteinExistence type="inferred from homology"/>
<comment type="similarity">
    <text evidence="7">Belongs to the metallo-dependent hydrolases superfamily. HutI family.</text>
</comment>
<feature type="binding site" evidence="7">
    <location>
        <position position="334"/>
    </location>
    <ligand>
        <name>N-formimidoyl-L-glutamate</name>
        <dbReference type="ChEBI" id="CHEBI:58928"/>
    </ligand>
</feature>
<feature type="binding site" evidence="7">
    <location>
        <position position="330"/>
    </location>
    <ligand>
        <name>Fe(3+)</name>
        <dbReference type="ChEBI" id="CHEBI:29034"/>
    </ligand>
</feature>
<dbReference type="GO" id="GO:0005737">
    <property type="term" value="C:cytoplasm"/>
    <property type="evidence" value="ECO:0007669"/>
    <property type="project" value="UniProtKB-SubCell"/>
</dbReference>
<dbReference type="Pfam" id="PF22039">
    <property type="entry name" value="HUTI_composite_bact"/>
    <property type="match status" value="1"/>
</dbReference>
<keyword evidence="4 7" id="KW-0369">Histidine metabolism</keyword>
<dbReference type="InterPro" id="IPR011059">
    <property type="entry name" value="Metal-dep_hydrolase_composite"/>
</dbReference>
<dbReference type="Proteomes" id="UP000427769">
    <property type="component" value="Chromosome"/>
</dbReference>
<feature type="domain" description="Amidohydrolase-related" evidence="8">
    <location>
        <begin position="76"/>
        <end position="418"/>
    </location>
</feature>
<organism evidence="10 11">
    <name type="scientific">Desulfosarcina widdelii</name>
    <dbReference type="NCBI Taxonomy" id="947919"/>
    <lineage>
        <taxon>Bacteria</taxon>
        <taxon>Pseudomonadati</taxon>
        <taxon>Thermodesulfobacteriota</taxon>
        <taxon>Desulfobacteria</taxon>
        <taxon>Desulfobacterales</taxon>
        <taxon>Desulfosarcinaceae</taxon>
        <taxon>Desulfosarcina</taxon>
    </lineage>
</organism>
<dbReference type="GO" id="GO:0019557">
    <property type="term" value="P:L-histidine catabolic process to glutamate and formate"/>
    <property type="evidence" value="ECO:0007669"/>
    <property type="project" value="UniProtKB-UniPathway"/>
</dbReference>
<dbReference type="EMBL" id="AP021875">
    <property type="protein sequence ID" value="BBO76945.1"/>
    <property type="molecule type" value="Genomic_DNA"/>
</dbReference>
<evidence type="ECO:0000313" key="10">
    <source>
        <dbReference type="EMBL" id="BBO76945.1"/>
    </source>
</evidence>
<dbReference type="Gene3D" id="2.30.40.10">
    <property type="entry name" value="Urease, subunit C, domain 1"/>
    <property type="match status" value="1"/>
</dbReference>
<keyword evidence="7" id="KW-0963">Cytoplasm</keyword>
<comment type="function">
    <text evidence="7">Catalyzes the hydrolytic cleavage of the carbon-nitrogen bond in imidazolone-5-propanoate to yield N-formimidoyl-L-glutamate. It is the third step in the universal histidine degradation pathway.</text>
</comment>
<feature type="binding site" evidence="7">
    <location>
        <position position="258"/>
    </location>
    <ligand>
        <name>4-imidazolone-5-propanoate</name>
        <dbReference type="ChEBI" id="CHEBI:77893"/>
    </ligand>
</feature>
<evidence type="ECO:0000259" key="9">
    <source>
        <dbReference type="Pfam" id="PF22039"/>
    </source>
</evidence>
<evidence type="ECO:0000256" key="1">
    <source>
        <dbReference type="ARBA" id="ARBA00012864"/>
    </source>
</evidence>
<dbReference type="InterPro" id="IPR054418">
    <property type="entry name" value="MQNX/HUTI_composite_N"/>
</dbReference>
<feature type="binding site" evidence="7">
    <location>
        <position position="157"/>
    </location>
    <ligand>
        <name>4-imidazolone-5-propanoate</name>
        <dbReference type="ChEBI" id="CHEBI:77893"/>
    </ligand>
</feature>
<comment type="subcellular location">
    <subcellularLocation>
        <location evidence="7">Cytoplasm</location>
    </subcellularLocation>
</comment>
<protein>
    <recommendedName>
        <fullName evidence="1 7">Imidazolonepropionase</fullName>
        <ecNumber evidence="1 7">3.5.2.7</ecNumber>
    </recommendedName>
    <alternativeName>
        <fullName evidence="7">Imidazolone-5-propionate hydrolase</fullName>
    </alternativeName>
</protein>
<keyword evidence="6 7" id="KW-0408">Iron</keyword>
<gene>
    <name evidence="7 10" type="primary">hutI</name>
    <name evidence="10" type="ORF">DSCW_43620</name>
</gene>
<evidence type="ECO:0000256" key="7">
    <source>
        <dbReference type="HAMAP-Rule" id="MF_00372"/>
    </source>
</evidence>
<feature type="binding site" evidence="7">
    <location>
        <position position="332"/>
    </location>
    <ligand>
        <name>N-formimidoyl-L-glutamate</name>
        <dbReference type="ChEBI" id="CHEBI:58928"/>
    </ligand>
</feature>
<feature type="binding site" evidence="7">
    <location>
        <position position="190"/>
    </location>
    <ligand>
        <name>4-imidazolone-5-propanoate</name>
        <dbReference type="ChEBI" id="CHEBI:77893"/>
    </ligand>
</feature>
<feature type="binding site" evidence="7">
    <location>
        <position position="85"/>
    </location>
    <ligand>
        <name>Zn(2+)</name>
        <dbReference type="ChEBI" id="CHEBI:29105"/>
    </ligand>
</feature>
<feature type="binding site" evidence="7">
    <location>
        <position position="87"/>
    </location>
    <ligand>
        <name>Zn(2+)</name>
        <dbReference type="ChEBI" id="CHEBI:29105"/>
    </ligand>
</feature>
<evidence type="ECO:0000256" key="4">
    <source>
        <dbReference type="ARBA" id="ARBA00022808"/>
    </source>
</evidence>
<dbReference type="KEGG" id="dwd:DSCW_43620"/>
<dbReference type="UniPathway" id="UPA00379">
    <property type="reaction ID" value="UER00551"/>
</dbReference>
<dbReference type="GO" id="GO:0050480">
    <property type="term" value="F:imidazolonepropionase activity"/>
    <property type="evidence" value="ECO:0007669"/>
    <property type="project" value="UniProtKB-UniRule"/>
</dbReference>
<dbReference type="SUPFAM" id="SSF51338">
    <property type="entry name" value="Composite domain of metallo-dependent hydrolases"/>
    <property type="match status" value="1"/>
</dbReference>
<feature type="binding site" evidence="7">
    <location>
        <position position="87"/>
    </location>
    <ligand>
        <name>Fe(3+)</name>
        <dbReference type="ChEBI" id="CHEBI:29034"/>
    </ligand>
</feature>
<evidence type="ECO:0000256" key="6">
    <source>
        <dbReference type="ARBA" id="ARBA00023004"/>
    </source>
</evidence>
<keyword evidence="5 7" id="KW-0862">Zinc</keyword>